<evidence type="ECO:0000313" key="2">
    <source>
        <dbReference type="Proteomes" id="UP000814128"/>
    </source>
</evidence>
<dbReference type="Proteomes" id="UP000814128">
    <property type="component" value="Unassembled WGS sequence"/>
</dbReference>
<dbReference type="EMBL" id="MU273788">
    <property type="protein sequence ID" value="KAI0028140.1"/>
    <property type="molecule type" value="Genomic_DNA"/>
</dbReference>
<comment type="caution">
    <text evidence="1">The sequence shown here is derived from an EMBL/GenBank/DDBJ whole genome shotgun (WGS) entry which is preliminary data.</text>
</comment>
<reference evidence="1" key="1">
    <citation type="submission" date="2021-02" db="EMBL/GenBank/DDBJ databases">
        <authorList>
            <consortium name="DOE Joint Genome Institute"/>
            <person name="Ahrendt S."/>
            <person name="Looney B.P."/>
            <person name="Miyauchi S."/>
            <person name="Morin E."/>
            <person name="Drula E."/>
            <person name="Courty P.E."/>
            <person name="Chicoki N."/>
            <person name="Fauchery L."/>
            <person name="Kohler A."/>
            <person name="Kuo A."/>
            <person name="Labutti K."/>
            <person name="Pangilinan J."/>
            <person name="Lipzen A."/>
            <person name="Riley R."/>
            <person name="Andreopoulos W."/>
            <person name="He G."/>
            <person name="Johnson J."/>
            <person name="Barry K.W."/>
            <person name="Grigoriev I.V."/>
            <person name="Nagy L."/>
            <person name="Hibbett D."/>
            <person name="Henrissat B."/>
            <person name="Matheny P.B."/>
            <person name="Labbe J."/>
            <person name="Martin F."/>
        </authorList>
    </citation>
    <scope>NUCLEOTIDE SEQUENCE</scope>
    <source>
        <strain evidence="1">EC-137</strain>
    </source>
</reference>
<name>A0ACB8Q8Z5_9AGAM</name>
<protein>
    <submittedName>
        <fullName evidence="1">Uncharacterized protein</fullName>
    </submittedName>
</protein>
<keyword evidence="2" id="KW-1185">Reference proteome</keyword>
<organism evidence="1 2">
    <name type="scientific">Vararia minispora EC-137</name>
    <dbReference type="NCBI Taxonomy" id="1314806"/>
    <lineage>
        <taxon>Eukaryota</taxon>
        <taxon>Fungi</taxon>
        <taxon>Dikarya</taxon>
        <taxon>Basidiomycota</taxon>
        <taxon>Agaricomycotina</taxon>
        <taxon>Agaricomycetes</taxon>
        <taxon>Russulales</taxon>
        <taxon>Lachnocladiaceae</taxon>
        <taxon>Vararia</taxon>
    </lineage>
</organism>
<proteinExistence type="predicted"/>
<evidence type="ECO:0000313" key="1">
    <source>
        <dbReference type="EMBL" id="KAI0028140.1"/>
    </source>
</evidence>
<accession>A0ACB8Q8Z5</accession>
<gene>
    <name evidence="1" type="ORF">K488DRAFT_80826</name>
</gene>
<reference evidence="1" key="2">
    <citation type="journal article" date="2022" name="New Phytol.">
        <title>Evolutionary transition to the ectomycorrhizal habit in the genomes of a hyperdiverse lineage of mushroom-forming fungi.</title>
        <authorList>
            <person name="Looney B."/>
            <person name="Miyauchi S."/>
            <person name="Morin E."/>
            <person name="Drula E."/>
            <person name="Courty P.E."/>
            <person name="Kohler A."/>
            <person name="Kuo A."/>
            <person name="LaButti K."/>
            <person name="Pangilinan J."/>
            <person name="Lipzen A."/>
            <person name="Riley R."/>
            <person name="Andreopoulos W."/>
            <person name="He G."/>
            <person name="Johnson J."/>
            <person name="Nolan M."/>
            <person name="Tritt A."/>
            <person name="Barry K.W."/>
            <person name="Grigoriev I.V."/>
            <person name="Nagy L.G."/>
            <person name="Hibbett D."/>
            <person name="Henrissat B."/>
            <person name="Matheny P.B."/>
            <person name="Labbe J."/>
            <person name="Martin F.M."/>
        </authorList>
    </citation>
    <scope>NUCLEOTIDE SEQUENCE</scope>
    <source>
        <strain evidence="1">EC-137</strain>
    </source>
</reference>
<sequence>MHGVRRSALRHYVTKTTGHYHRRGFSFHNHLLDELEERGFISQVTRQGPRSRIPKKPFTDPQTVYAGIDPTGQSLHVGHILPMMSLVHFQIRGHNIIPLIGGATARIGDPSGRSTERPQMDLVRVEENITRLTASVDRFFQRALDYASFRHSGLFSCSPPRIMNNIEWFLNLNFLDFLRIAGTQARVNSMLARESVQSRLKSNQGISFAEFSYQLLQAYDFMTLFQRAGCTIQIGGSDQWGNIVAGIDLISRTNSGINGGATSEKVFGLTTPLLTTSAGEKFGKSAGNAIWLDETMTSVLDFYQFFMKTADEDVERFLKLFTLISLQKIENIRKPELRIAQKVLAEEVTTLVHSANGLRHAQEATRVLFSTDFNNVNAADILAALFGDPRLQHVSSDDLFQVPVSRLAVKHGAARNLINLGGLYLNGSPVSIDQKVSPSDLVGERIVFLRAGKTNHAVLTLV</sequence>